<evidence type="ECO:0000313" key="4">
    <source>
        <dbReference type="Proteomes" id="UP001230504"/>
    </source>
</evidence>
<feature type="compositionally biased region" description="Low complexity" evidence="2">
    <location>
        <begin position="96"/>
        <end position="109"/>
    </location>
</feature>
<reference evidence="3" key="1">
    <citation type="submission" date="2021-06" db="EMBL/GenBank/DDBJ databases">
        <title>Comparative genomics, transcriptomics and evolutionary studies reveal genomic signatures of adaptation to plant cell wall in hemibiotrophic fungi.</title>
        <authorList>
            <consortium name="DOE Joint Genome Institute"/>
            <person name="Baroncelli R."/>
            <person name="Diaz J.F."/>
            <person name="Benocci T."/>
            <person name="Peng M."/>
            <person name="Battaglia E."/>
            <person name="Haridas S."/>
            <person name="Andreopoulos W."/>
            <person name="Labutti K."/>
            <person name="Pangilinan J."/>
            <person name="Floch G.L."/>
            <person name="Makela M.R."/>
            <person name="Henrissat B."/>
            <person name="Grigoriev I.V."/>
            <person name="Crouch J.A."/>
            <person name="De Vries R.P."/>
            <person name="Sukno S.A."/>
            <person name="Thon M.R."/>
        </authorList>
    </citation>
    <scope>NUCLEOTIDE SEQUENCE</scope>
    <source>
        <strain evidence="3">CBS 125086</strain>
    </source>
</reference>
<feature type="region of interest" description="Disordered" evidence="2">
    <location>
        <begin position="92"/>
        <end position="117"/>
    </location>
</feature>
<keyword evidence="1" id="KW-0175">Coiled coil</keyword>
<name>A0AAD8UZM7_9PEZI</name>
<feature type="coiled-coil region" evidence="1">
    <location>
        <begin position="363"/>
        <end position="393"/>
    </location>
</feature>
<organism evidence="3 4">
    <name type="scientific">Colletotrichum navitas</name>
    <dbReference type="NCBI Taxonomy" id="681940"/>
    <lineage>
        <taxon>Eukaryota</taxon>
        <taxon>Fungi</taxon>
        <taxon>Dikarya</taxon>
        <taxon>Ascomycota</taxon>
        <taxon>Pezizomycotina</taxon>
        <taxon>Sordariomycetes</taxon>
        <taxon>Hypocreomycetidae</taxon>
        <taxon>Glomerellales</taxon>
        <taxon>Glomerellaceae</taxon>
        <taxon>Colletotrichum</taxon>
        <taxon>Colletotrichum graminicola species complex</taxon>
    </lineage>
</organism>
<feature type="compositionally biased region" description="Polar residues" evidence="2">
    <location>
        <begin position="173"/>
        <end position="185"/>
    </location>
</feature>
<dbReference type="AlphaFoldDB" id="A0AAD8UZM7"/>
<evidence type="ECO:0000256" key="2">
    <source>
        <dbReference type="SAM" id="MobiDB-lite"/>
    </source>
</evidence>
<evidence type="ECO:0000256" key="1">
    <source>
        <dbReference type="SAM" id="Coils"/>
    </source>
</evidence>
<protein>
    <submittedName>
        <fullName evidence="3">Uncharacterized protein</fullName>
    </submittedName>
</protein>
<proteinExistence type="predicted"/>
<comment type="caution">
    <text evidence="3">The sequence shown here is derived from an EMBL/GenBank/DDBJ whole genome shotgun (WGS) entry which is preliminary data.</text>
</comment>
<dbReference type="EMBL" id="JAHLJV010000113">
    <property type="protein sequence ID" value="KAK1570093.1"/>
    <property type="molecule type" value="Genomic_DNA"/>
</dbReference>
<accession>A0AAD8UZM7</accession>
<gene>
    <name evidence="3" type="ORF">LY79DRAFT_674241</name>
</gene>
<keyword evidence="4" id="KW-1185">Reference proteome</keyword>
<feature type="region of interest" description="Disordered" evidence="2">
    <location>
        <begin position="158"/>
        <end position="185"/>
    </location>
</feature>
<dbReference type="GeneID" id="85448511"/>
<sequence>MAKEDERFWVQQEADAKKLLDKMDEHLTDAKESYKKARDLMLMGMDLVGGAILMGLAEATGTALNKFAGSMNPVGSVGEASKGLSSLAKDLKAETKSTPTTTATLTTDTSGNSSTTAVATTNLGGEANETSQKQKAESKKKLLTSKLAATFIREAKSKTDEATKSNIKPEPTKQATETTSRSSSGYGEYDLSVEVIKIIFGLPKGINWDLVTSSDTNKASELVTASHALSRILKSFKPRKGGLASQLLIVTVAETIGVAEELEAEGAKSTQLSKWEKPTRQSAVYKDWDNCITRCSTNAIALDAALQAVPGGVGTHGVSLTTPQQTPEEKIANMNCKQSIAEQNVKSATQKLTSTQETYKATLDTYRKTADNLKDVKETLQAACAEIAALDAKKLDRIRKLVVFFGNLTAMIDMSNDAFFNQQRQILSEYNTNAEEMVHKIV</sequence>
<evidence type="ECO:0000313" key="3">
    <source>
        <dbReference type="EMBL" id="KAK1570093.1"/>
    </source>
</evidence>
<dbReference type="Proteomes" id="UP001230504">
    <property type="component" value="Unassembled WGS sequence"/>
</dbReference>
<dbReference type="RefSeq" id="XP_060408260.1">
    <property type="nucleotide sequence ID" value="XM_060564271.1"/>
</dbReference>